<evidence type="ECO:0008006" key="3">
    <source>
        <dbReference type="Google" id="ProtNLM"/>
    </source>
</evidence>
<sequence length="174" mass="19980">MTRYALLLRGVNMMGKNTLVMSRFVQDLTGLGLYNVSHYINSGNVFFDSNRAVVDLYACIQECLAEKHGLGMDFVLVSSDVLHDEWRNLPAFWHDDNLKKEVLFFMPNFDVDGFVALASDWQLKNECLYIGRTAIFWASAKNGSVYRHELIKPKLLKNLSIRNAKTFNAIFDFL</sequence>
<organism evidence="1 2">
    <name type="scientific">Moraxella bovoculi</name>
    <dbReference type="NCBI Taxonomy" id="386891"/>
    <lineage>
        <taxon>Bacteria</taxon>
        <taxon>Pseudomonadati</taxon>
        <taxon>Pseudomonadota</taxon>
        <taxon>Gammaproteobacteria</taxon>
        <taxon>Moraxellales</taxon>
        <taxon>Moraxellaceae</taxon>
        <taxon>Moraxella</taxon>
    </lineage>
</organism>
<dbReference type="AlphaFoldDB" id="A0AAC8PZC7"/>
<dbReference type="Gene3D" id="3.30.70.1260">
    <property type="entry name" value="bacterial protein sp0830 like"/>
    <property type="match status" value="1"/>
</dbReference>
<proteinExistence type="predicted"/>
<dbReference type="Pfam" id="PF08002">
    <property type="entry name" value="DUF1697"/>
    <property type="match status" value="1"/>
</dbReference>
<name>A0AAC8PZC7_9GAMM</name>
<dbReference type="Gene3D" id="3.30.70.1280">
    <property type="entry name" value="SP0830-like domains"/>
    <property type="match status" value="1"/>
</dbReference>
<dbReference type="EMBL" id="CP011376">
    <property type="protein sequence ID" value="AKG08789.1"/>
    <property type="molecule type" value="Genomic_DNA"/>
</dbReference>
<evidence type="ECO:0000313" key="1">
    <source>
        <dbReference type="EMBL" id="AKG08789.1"/>
    </source>
</evidence>
<dbReference type="PANTHER" id="PTHR36439">
    <property type="entry name" value="BLL4334 PROTEIN"/>
    <property type="match status" value="1"/>
</dbReference>
<dbReference type="InterPro" id="IPR012545">
    <property type="entry name" value="DUF1697"/>
</dbReference>
<reference evidence="1 2" key="1">
    <citation type="submission" date="2015-05" db="EMBL/GenBank/DDBJ databases">
        <authorList>
            <person name="Dickey A."/>
            <person name="Clawson M."/>
            <person name="Bono J."/>
            <person name="Loy J.D."/>
        </authorList>
    </citation>
    <scope>NUCLEOTIDE SEQUENCE [LARGE SCALE GENOMIC DNA]</scope>
    <source>
        <strain evidence="1 2">22581</strain>
    </source>
</reference>
<accession>A0AAC8PZC7</accession>
<gene>
    <name evidence="1" type="ORF">AAX06_08620</name>
</gene>
<protein>
    <recommendedName>
        <fullName evidence="3">DUF1697 domain-containing protein</fullName>
    </recommendedName>
</protein>
<evidence type="ECO:0000313" key="2">
    <source>
        <dbReference type="Proteomes" id="UP000077465"/>
    </source>
</evidence>
<dbReference type="SUPFAM" id="SSF160379">
    <property type="entry name" value="SP0830-like"/>
    <property type="match status" value="1"/>
</dbReference>
<dbReference type="PANTHER" id="PTHR36439:SF1">
    <property type="entry name" value="DUF1697 DOMAIN-CONTAINING PROTEIN"/>
    <property type="match status" value="1"/>
</dbReference>
<dbReference type="Proteomes" id="UP000077465">
    <property type="component" value="Chromosome"/>
</dbReference>